<gene>
    <name evidence="3" type="ORF">GJ744_008180</name>
</gene>
<dbReference type="GO" id="GO:0008237">
    <property type="term" value="F:metallopeptidase activity"/>
    <property type="evidence" value="ECO:0007669"/>
    <property type="project" value="InterPro"/>
</dbReference>
<dbReference type="EMBL" id="JAACFV010000043">
    <property type="protein sequence ID" value="KAF7509286.1"/>
    <property type="molecule type" value="Genomic_DNA"/>
</dbReference>
<keyword evidence="4" id="KW-1185">Reference proteome</keyword>
<evidence type="ECO:0000256" key="1">
    <source>
        <dbReference type="SAM" id="MobiDB-lite"/>
    </source>
</evidence>
<dbReference type="AlphaFoldDB" id="A0A8H7ALP5"/>
<name>A0A8H7ALP5_9EURO</name>
<dbReference type="InterPro" id="IPR024079">
    <property type="entry name" value="MetalloPept_cat_dom_sf"/>
</dbReference>
<dbReference type="GO" id="GO:0008270">
    <property type="term" value="F:zinc ion binding"/>
    <property type="evidence" value="ECO:0007669"/>
    <property type="project" value="InterPro"/>
</dbReference>
<proteinExistence type="predicted"/>
<comment type="caution">
    <text evidence="3">The sequence shown here is derived from an EMBL/GenBank/DDBJ whole genome shotgun (WGS) entry which is preliminary data.</text>
</comment>
<dbReference type="SUPFAM" id="SSF55486">
    <property type="entry name" value="Metalloproteases ('zincins'), catalytic domain"/>
    <property type="match status" value="1"/>
</dbReference>
<dbReference type="GO" id="GO:0006508">
    <property type="term" value="P:proteolysis"/>
    <property type="evidence" value="ECO:0007669"/>
    <property type="project" value="InterPro"/>
</dbReference>
<dbReference type="Proteomes" id="UP000606974">
    <property type="component" value="Unassembled WGS sequence"/>
</dbReference>
<feature type="domain" description="Peptidase metallopeptidase" evidence="2">
    <location>
        <begin position="49"/>
        <end position="196"/>
    </location>
</feature>
<evidence type="ECO:0000259" key="2">
    <source>
        <dbReference type="SMART" id="SM00235"/>
    </source>
</evidence>
<accession>A0A8H7ALP5</accession>
<feature type="region of interest" description="Disordered" evidence="1">
    <location>
        <begin position="1"/>
        <end position="30"/>
    </location>
</feature>
<evidence type="ECO:0000313" key="4">
    <source>
        <dbReference type="Proteomes" id="UP000606974"/>
    </source>
</evidence>
<dbReference type="SMART" id="SM00235">
    <property type="entry name" value="ZnMc"/>
    <property type="match status" value="1"/>
</dbReference>
<organism evidence="3 4">
    <name type="scientific">Endocarpon pusillum</name>
    <dbReference type="NCBI Taxonomy" id="364733"/>
    <lineage>
        <taxon>Eukaryota</taxon>
        <taxon>Fungi</taxon>
        <taxon>Dikarya</taxon>
        <taxon>Ascomycota</taxon>
        <taxon>Pezizomycotina</taxon>
        <taxon>Eurotiomycetes</taxon>
        <taxon>Chaetothyriomycetidae</taxon>
        <taxon>Verrucariales</taxon>
        <taxon>Verrucariaceae</taxon>
        <taxon>Endocarpon</taxon>
    </lineage>
</organism>
<evidence type="ECO:0000313" key="3">
    <source>
        <dbReference type="EMBL" id="KAF7509286.1"/>
    </source>
</evidence>
<dbReference type="OrthoDB" id="406838at2759"/>
<dbReference type="InterPro" id="IPR006026">
    <property type="entry name" value="Peptidase_Metallo"/>
</dbReference>
<protein>
    <recommendedName>
        <fullName evidence="2">Peptidase metallopeptidase domain-containing protein</fullName>
    </recommendedName>
</protein>
<dbReference type="Gene3D" id="3.40.390.10">
    <property type="entry name" value="Collagenase (Catalytic Domain)"/>
    <property type="match status" value="1"/>
</dbReference>
<sequence length="232" mass="26442">MSKAKKDMCLTQNQLMPTVGKPPSSTPSSETGVGACLNIGMGSIIPRWDIVRIRNRKLLYFIRKDSFPDRYTAQRAEAAFRAAAQEWNNVGFGLRFEAVSNLLDAHFHLVYSTASTLYAKAFFPNSVRDVEVYPNAFDPKRAKDGLKKTFMHELGHILGLRHEFAIKNKELGNPVQFMKPNEFSIMAYGEQRDLQESDKYGVTAFYRLPNGYKYMGRPITDFAPVAKRFIKR</sequence>
<reference evidence="3" key="1">
    <citation type="submission" date="2020-02" db="EMBL/GenBank/DDBJ databases">
        <authorList>
            <person name="Palmer J.M."/>
        </authorList>
    </citation>
    <scope>NUCLEOTIDE SEQUENCE</scope>
    <source>
        <strain evidence="3">EPUS1.4</strain>
        <tissue evidence="3">Thallus</tissue>
    </source>
</reference>